<dbReference type="AlphaFoldDB" id="A0A835LV21"/>
<dbReference type="InterPro" id="IPR014756">
    <property type="entry name" value="Ig_E-set"/>
</dbReference>
<organism evidence="1 2">
    <name type="scientific">Coptis chinensis</name>
    <dbReference type="NCBI Taxonomy" id="261450"/>
    <lineage>
        <taxon>Eukaryota</taxon>
        <taxon>Viridiplantae</taxon>
        <taxon>Streptophyta</taxon>
        <taxon>Embryophyta</taxon>
        <taxon>Tracheophyta</taxon>
        <taxon>Spermatophyta</taxon>
        <taxon>Magnoliopsida</taxon>
        <taxon>Ranunculales</taxon>
        <taxon>Ranunculaceae</taxon>
        <taxon>Coptidoideae</taxon>
        <taxon>Coptis</taxon>
    </lineage>
</organism>
<dbReference type="InterPro" id="IPR013783">
    <property type="entry name" value="Ig-like_fold"/>
</dbReference>
<dbReference type="EMBL" id="JADFTS010000004">
    <property type="protein sequence ID" value="KAF9608560.1"/>
    <property type="molecule type" value="Genomic_DNA"/>
</dbReference>
<dbReference type="Gene3D" id="2.60.40.10">
    <property type="entry name" value="Immunoglobulins"/>
    <property type="match status" value="1"/>
</dbReference>
<sequence length="101" mass="11259">MDALLCSHYYNANQTLFTSSLTPLPCFNRFSMGMRSSKSKHNKLLITQEEPPQIYEISQPFQVSAGQAYPLGASETESGINFSLFSQNASMVILCLLTSER</sequence>
<evidence type="ECO:0000313" key="1">
    <source>
        <dbReference type="EMBL" id="KAF9608560.1"/>
    </source>
</evidence>
<protein>
    <submittedName>
        <fullName evidence="1">Uncharacterized protein</fullName>
    </submittedName>
</protein>
<reference evidence="1 2" key="1">
    <citation type="submission" date="2020-10" db="EMBL/GenBank/DDBJ databases">
        <title>The Coptis chinensis genome and diversification of protoberbering-type alkaloids.</title>
        <authorList>
            <person name="Wang B."/>
            <person name="Shu S."/>
            <person name="Song C."/>
            <person name="Liu Y."/>
        </authorList>
    </citation>
    <scope>NUCLEOTIDE SEQUENCE [LARGE SCALE GENOMIC DNA]</scope>
    <source>
        <strain evidence="1">HL-2020</strain>
        <tissue evidence="1">Leaf</tissue>
    </source>
</reference>
<gene>
    <name evidence="1" type="ORF">IFM89_009926</name>
</gene>
<dbReference type="SUPFAM" id="SSF81296">
    <property type="entry name" value="E set domains"/>
    <property type="match status" value="1"/>
</dbReference>
<name>A0A835LV21_9MAGN</name>
<dbReference type="Proteomes" id="UP000631114">
    <property type="component" value="Unassembled WGS sequence"/>
</dbReference>
<comment type="caution">
    <text evidence="1">The sequence shown here is derived from an EMBL/GenBank/DDBJ whole genome shotgun (WGS) entry which is preliminary data.</text>
</comment>
<proteinExistence type="predicted"/>
<keyword evidence="2" id="KW-1185">Reference proteome</keyword>
<dbReference type="OrthoDB" id="1690149at2759"/>
<evidence type="ECO:0000313" key="2">
    <source>
        <dbReference type="Proteomes" id="UP000631114"/>
    </source>
</evidence>
<accession>A0A835LV21</accession>